<sequence length="141" mass="14541">MRVLQMLDVAAQAEGVRLRREATVLVRRAGWIAVAGVFGTAALATAHVAAVAQLVPAFGLAVAAAMIAAADLVLAGIFAMLARPRPDPVAEEARALRQTMLASVGARNPLRDALGFAATRAAVPLLGAVVAEAVAGWLKRR</sequence>
<feature type="transmembrane region" description="Helical" evidence="1">
    <location>
        <begin position="58"/>
        <end position="81"/>
    </location>
</feature>
<keyword evidence="1" id="KW-0472">Membrane</keyword>
<dbReference type="RefSeq" id="WP_219762914.1">
    <property type="nucleotide sequence ID" value="NZ_JAHYBZ010000003.1"/>
</dbReference>
<feature type="transmembrane region" description="Helical" evidence="1">
    <location>
        <begin position="29"/>
        <end position="52"/>
    </location>
</feature>
<keyword evidence="1" id="KW-0812">Transmembrane</keyword>
<protein>
    <recommendedName>
        <fullName evidence="4">Phage holin family protein</fullName>
    </recommendedName>
</protein>
<keyword evidence="1" id="KW-1133">Transmembrane helix</keyword>
<evidence type="ECO:0000256" key="1">
    <source>
        <dbReference type="SAM" id="Phobius"/>
    </source>
</evidence>
<dbReference type="EMBL" id="JAHYBZ010000003">
    <property type="protein sequence ID" value="MBW6398312.1"/>
    <property type="molecule type" value="Genomic_DNA"/>
</dbReference>
<gene>
    <name evidence="2" type="ORF">KPL78_10665</name>
</gene>
<name>A0ABS7A997_9PROT</name>
<organism evidence="2 3">
    <name type="scientific">Roseomonas alba</name>
    <dbReference type="NCBI Taxonomy" id="2846776"/>
    <lineage>
        <taxon>Bacteria</taxon>
        <taxon>Pseudomonadati</taxon>
        <taxon>Pseudomonadota</taxon>
        <taxon>Alphaproteobacteria</taxon>
        <taxon>Acetobacterales</taxon>
        <taxon>Roseomonadaceae</taxon>
        <taxon>Roseomonas</taxon>
    </lineage>
</organism>
<evidence type="ECO:0000313" key="3">
    <source>
        <dbReference type="Proteomes" id="UP001196565"/>
    </source>
</evidence>
<evidence type="ECO:0008006" key="4">
    <source>
        <dbReference type="Google" id="ProtNLM"/>
    </source>
</evidence>
<comment type="caution">
    <text evidence="2">The sequence shown here is derived from an EMBL/GenBank/DDBJ whole genome shotgun (WGS) entry which is preliminary data.</text>
</comment>
<reference evidence="2 3" key="1">
    <citation type="submission" date="2021-07" db="EMBL/GenBank/DDBJ databases">
        <authorList>
            <person name="So Y."/>
        </authorList>
    </citation>
    <scope>NUCLEOTIDE SEQUENCE [LARGE SCALE GENOMIC DNA]</scope>
    <source>
        <strain evidence="2 3">HJA6</strain>
    </source>
</reference>
<accession>A0ABS7A997</accession>
<keyword evidence="3" id="KW-1185">Reference proteome</keyword>
<dbReference type="Proteomes" id="UP001196565">
    <property type="component" value="Unassembled WGS sequence"/>
</dbReference>
<proteinExistence type="predicted"/>
<evidence type="ECO:0000313" key="2">
    <source>
        <dbReference type="EMBL" id="MBW6398312.1"/>
    </source>
</evidence>